<protein>
    <submittedName>
        <fullName evidence="3">Uncharacterized protein</fullName>
    </submittedName>
</protein>
<evidence type="ECO:0000313" key="3">
    <source>
        <dbReference type="EMBL" id="KAL3803866.1"/>
    </source>
</evidence>
<feature type="transmembrane region" description="Helical" evidence="2">
    <location>
        <begin position="67"/>
        <end position="93"/>
    </location>
</feature>
<feature type="transmembrane region" description="Helical" evidence="2">
    <location>
        <begin position="391"/>
        <end position="410"/>
    </location>
</feature>
<feature type="transmembrane region" description="Helical" evidence="2">
    <location>
        <begin position="230"/>
        <end position="249"/>
    </location>
</feature>
<feature type="compositionally biased region" description="Acidic residues" evidence="1">
    <location>
        <begin position="1"/>
        <end position="19"/>
    </location>
</feature>
<evidence type="ECO:0000256" key="2">
    <source>
        <dbReference type="SAM" id="Phobius"/>
    </source>
</evidence>
<feature type="transmembrane region" description="Helical" evidence="2">
    <location>
        <begin position="99"/>
        <end position="120"/>
    </location>
</feature>
<dbReference type="PANTHER" id="PTHR23547">
    <property type="entry name" value="MAJOR FACILITATOR SUPERFAMILY DOMAIN, GENERAL SUBSTRATE TRANSPORTER"/>
    <property type="match status" value="1"/>
</dbReference>
<proteinExistence type="predicted"/>
<dbReference type="PANTHER" id="PTHR23547:SF1">
    <property type="entry name" value="MAJOR FACILITATOR SUPERFAMILY MFS_1"/>
    <property type="match status" value="1"/>
</dbReference>
<reference evidence="3 4" key="1">
    <citation type="journal article" date="2020" name="G3 (Bethesda)">
        <title>Improved Reference Genome for Cyclotella cryptica CCMP332, a Model for Cell Wall Morphogenesis, Salinity Adaptation, and Lipid Production in Diatoms (Bacillariophyta).</title>
        <authorList>
            <person name="Roberts W.R."/>
            <person name="Downey K.M."/>
            <person name="Ruck E.C."/>
            <person name="Traller J.C."/>
            <person name="Alverson A.J."/>
        </authorList>
    </citation>
    <scope>NUCLEOTIDE SEQUENCE [LARGE SCALE GENOMIC DNA]</scope>
    <source>
        <strain evidence="3 4">CCMP332</strain>
    </source>
</reference>
<dbReference type="Gene3D" id="1.20.1250.20">
    <property type="entry name" value="MFS general substrate transporter like domains"/>
    <property type="match status" value="1"/>
</dbReference>
<dbReference type="EMBL" id="JABMIG020000011">
    <property type="protein sequence ID" value="KAL3803866.1"/>
    <property type="molecule type" value="Genomic_DNA"/>
</dbReference>
<evidence type="ECO:0000313" key="4">
    <source>
        <dbReference type="Proteomes" id="UP001516023"/>
    </source>
</evidence>
<gene>
    <name evidence="3" type="ORF">HJC23_004028</name>
</gene>
<sequence length="572" mass="62568">MMNEEEKCEIDPDYYDVDESPTHQRNNNHDHPVAITSTNGDENHPNPPSNQEHHEGWGFTDPKLRPFVIISITYLLFTITDGAIRMIVLLHAYNKAFSALNVAVMFTLYELAGVFTNLAAGMMGARWGIRFTLLIGLSLQILSYGLLFGWKDEWSKQQAIVYVTIAQMFAGIAKDLTKLGGKTVTKLVTPEGRDTRLFRLVSLLTGWKNSLKGVGYFLGSALLEVSYQAALWTMIAIILFALPFAVFGLSKDLGTAKKKNSSLKEIFVLDNFNLNVLSFARMFLFASRDFWFEVPLPFYLRSPNCFALGPGFTCSADDTDACTSGAQCDPTLEYCTNINTGGGCGGPGVQRAIVGAFLGGYIILYGQVQSWTPQLVTGPLKQTPPNKITEVFWGVINCYPTMIGSIVLYASEAFKEYQAQGMMGWLITIIVTFAVIFAINSSIHSYLVVKYAASDKVAVSVGFYYMANACGRLVGTLGSGFIYTYAGGENFYIEGYNPGMDARLGLAACFVAGTVCSLLAAVITVWIKDDESGLKCGPCWTIVNSTEVEAGVKSEDHDSGNILSEQQCIIAA</sequence>
<dbReference type="Proteomes" id="UP001516023">
    <property type="component" value="Unassembled WGS sequence"/>
</dbReference>
<keyword evidence="4" id="KW-1185">Reference proteome</keyword>
<keyword evidence="2" id="KW-0472">Membrane</keyword>
<dbReference type="Pfam" id="PF07690">
    <property type="entry name" value="MFS_1"/>
    <property type="match status" value="1"/>
</dbReference>
<accession>A0ABD3QVS8</accession>
<name>A0ABD3QVS8_9STRA</name>
<feature type="transmembrane region" description="Helical" evidence="2">
    <location>
        <begin position="127"/>
        <end position="147"/>
    </location>
</feature>
<feature type="transmembrane region" description="Helical" evidence="2">
    <location>
        <begin position="422"/>
        <end position="443"/>
    </location>
</feature>
<comment type="caution">
    <text evidence="3">The sequence shown here is derived from an EMBL/GenBank/DDBJ whole genome shotgun (WGS) entry which is preliminary data.</text>
</comment>
<evidence type="ECO:0000256" key="1">
    <source>
        <dbReference type="SAM" id="MobiDB-lite"/>
    </source>
</evidence>
<dbReference type="SUPFAM" id="SSF103473">
    <property type="entry name" value="MFS general substrate transporter"/>
    <property type="match status" value="1"/>
</dbReference>
<keyword evidence="2" id="KW-1133">Transmembrane helix</keyword>
<feature type="transmembrane region" description="Helical" evidence="2">
    <location>
        <begin position="504"/>
        <end position="527"/>
    </location>
</feature>
<organism evidence="3 4">
    <name type="scientific">Cyclotella cryptica</name>
    <dbReference type="NCBI Taxonomy" id="29204"/>
    <lineage>
        <taxon>Eukaryota</taxon>
        <taxon>Sar</taxon>
        <taxon>Stramenopiles</taxon>
        <taxon>Ochrophyta</taxon>
        <taxon>Bacillariophyta</taxon>
        <taxon>Coscinodiscophyceae</taxon>
        <taxon>Thalassiosirophycidae</taxon>
        <taxon>Stephanodiscales</taxon>
        <taxon>Stephanodiscaceae</taxon>
        <taxon>Cyclotella</taxon>
    </lineage>
</organism>
<feature type="transmembrane region" description="Helical" evidence="2">
    <location>
        <begin position="463"/>
        <end position="483"/>
    </location>
</feature>
<dbReference type="InterPro" id="IPR047769">
    <property type="entry name" value="MFS_ArsJ"/>
</dbReference>
<dbReference type="InterPro" id="IPR011701">
    <property type="entry name" value="MFS"/>
</dbReference>
<feature type="region of interest" description="Disordered" evidence="1">
    <location>
        <begin position="1"/>
        <end position="56"/>
    </location>
</feature>
<dbReference type="AlphaFoldDB" id="A0ABD3QVS8"/>
<keyword evidence="2" id="KW-0812">Transmembrane</keyword>
<dbReference type="InterPro" id="IPR036259">
    <property type="entry name" value="MFS_trans_sf"/>
</dbReference>